<dbReference type="Gene3D" id="3.40.630.30">
    <property type="match status" value="1"/>
</dbReference>
<name>A0A6B3SSR7_9BURK</name>
<sequence>METINTTIAISPAARPSMASAADDGVDVVCHEGSLPAAGKEAIDQVYAHLYCSPHYFEAEAAYADASLYVASRDGVPVAALPYKHDATEVVVVSEYLTLSDAELSRFATHMFERYPSVRRIRLPKVTAPLETVAFPCHATVSGEDMVVDLPPSVKDYETAVGKNMRRNIKRYTSALQKAFPSYRYELYLEQEIDAGDLTDIIALSCMRMQSKNIVPRFTETEIDWIVDFARKRGIVGVARIDGKVAAGAIGFRIGDNYFMHVIAHDPRFNDYSLGILCYYHTICEGIARGARRFHLLQGRYGYKYRLLAKRVDVKHADIYRNRLQFLAAMHEVARKEWQGRAWLLKQWLLHDVERLEGPGYRLLAGLVQRLRRAKRAKGLAGGDD</sequence>
<evidence type="ECO:0000313" key="3">
    <source>
        <dbReference type="Proteomes" id="UP000482155"/>
    </source>
</evidence>
<dbReference type="Pfam" id="PF13480">
    <property type="entry name" value="Acetyltransf_6"/>
    <property type="match status" value="1"/>
</dbReference>
<dbReference type="InterPro" id="IPR016181">
    <property type="entry name" value="Acyl_CoA_acyltransferase"/>
</dbReference>
<evidence type="ECO:0000259" key="1">
    <source>
        <dbReference type="Pfam" id="PF13480"/>
    </source>
</evidence>
<dbReference type="Proteomes" id="UP000482155">
    <property type="component" value="Unassembled WGS sequence"/>
</dbReference>
<protein>
    <submittedName>
        <fullName evidence="2">GNAT family N-acetyltransferase</fullName>
    </submittedName>
</protein>
<proteinExistence type="predicted"/>
<dbReference type="SUPFAM" id="SSF55729">
    <property type="entry name" value="Acyl-CoA N-acyltransferases (Nat)"/>
    <property type="match status" value="1"/>
</dbReference>
<accession>A0A6B3SSR7</accession>
<dbReference type="EMBL" id="JAAIVB010000072">
    <property type="protein sequence ID" value="NEX63518.1"/>
    <property type="molecule type" value="Genomic_DNA"/>
</dbReference>
<reference evidence="2 3" key="1">
    <citation type="submission" date="2020-02" db="EMBL/GenBank/DDBJ databases">
        <authorList>
            <person name="Kim M.K."/>
        </authorList>
    </citation>
    <scope>NUCLEOTIDE SEQUENCE [LARGE SCALE GENOMIC DNA]</scope>
    <source>
        <strain evidence="2 3">17J57-3</strain>
    </source>
</reference>
<feature type="domain" description="BioF2-like acetyltransferase" evidence="1">
    <location>
        <begin position="164"/>
        <end position="304"/>
    </location>
</feature>
<gene>
    <name evidence="2" type="ORF">G3574_20770</name>
</gene>
<comment type="caution">
    <text evidence="2">The sequence shown here is derived from an EMBL/GenBank/DDBJ whole genome shotgun (WGS) entry which is preliminary data.</text>
</comment>
<evidence type="ECO:0000313" key="2">
    <source>
        <dbReference type="EMBL" id="NEX63518.1"/>
    </source>
</evidence>
<keyword evidence="2" id="KW-0808">Transferase</keyword>
<organism evidence="2 3">
    <name type="scientific">Noviherbaspirillum galbum</name>
    <dbReference type="NCBI Taxonomy" id="2709383"/>
    <lineage>
        <taxon>Bacteria</taxon>
        <taxon>Pseudomonadati</taxon>
        <taxon>Pseudomonadota</taxon>
        <taxon>Betaproteobacteria</taxon>
        <taxon>Burkholderiales</taxon>
        <taxon>Oxalobacteraceae</taxon>
        <taxon>Noviherbaspirillum</taxon>
    </lineage>
</organism>
<dbReference type="AlphaFoldDB" id="A0A6B3SSR7"/>
<dbReference type="RefSeq" id="WP_163967469.1">
    <property type="nucleotide sequence ID" value="NZ_JAAIVB010000072.1"/>
</dbReference>
<keyword evidence="3" id="KW-1185">Reference proteome</keyword>
<dbReference type="InterPro" id="IPR038740">
    <property type="entry name" value="BioF2-like_GNAT_dom"/>
</dbReference>
<dbReference type="GO" id="GO:0016740">
    <property type="term" value="F:transferase activity"/>
    <property type="evidence" value="ECO:0007669"/>
    <property type="project" value="UniProtKB-KW"/>
</dbReference>